<name>A0A2H3EA46_ARMGA</name>
<dbReference type="EMBL" id="KZ293647">
    <property type="protein sequence ID" value="PBL00039.1"/>
    <property type="molecule type" value="Genomic_DNA"/>
</dbReference>
<reference evidence="2" key="1">
    <citation type="journal article" date="2017" name="Nat. Ecol. Evol.">
        <title>Genome expansion and lineage-specific genetic innovations in the forest pathogenic fungi Armillaria.</title>
        <authorList>
            <person name="Sipos G."/>
            <person name="Prasanna A.N."/>
            <person name="Walter M.C."/>
            <person name="O'Connor E."/>
            <person name="Balint B."/>
            <person name="Krizsan K."/>
            <person name="Kiss B."/>
            <person name="Hess J."/>
            <person name="Varga T."/>
            <person name="Slot J."/>
            <person name="Riley R."/>
            <person name="Boka B."/>
            <person name="Rigling D."/>
            <person name="Barry K."/>
            <person name="Lee J."/>
            <person name="Mihaltcheva S."/>
            <person name="LaButti K."/>
            <person name="Lipzen A."/>
            <person name="Waldron R."/>
            <person name="Moloney N.M."/>
            <person name="Sperisen C."/>
            <person name="Kredics L."/>
            <person name="Vagvoelgyi C."/>
            <person name="Patrignani A."/>
            <person name="Fitzpatrick D."/>
            <person name="Nagy I."/>
            <person name="Doyle S."/>
            <person name="Anderson J.B."/>
            <person name="Grigoriev I.V."/>
            <person name="Gueldener U."/>
            <person name="Muensterkoetter M."/>
            <person name="Nagy L.G."/>
        </authorList>
    </citation>
    <scope>NUCLEOTIDE SEQUENCE [LARGE SCALE GENOMIC DNA]</scope>
    <source>
        <strain evidence="2">Ar21-2</strain>
    </source>
</reference>
<dbReference type="OrthoDB" id="3077777at2759"/>
<gene>
    <name evidence="1" type="ORF">ARMGADRAFT_1026123</name>
</gene>
<dbReference type="OMA" id="VLETEHI"/>
<sequence>MYNLLAQQLKATREDASFEDVFGKYFAQDVLETEHIMKVFEEYMGAATEDSVFAPRQIAQMRTAKPEQRPTLQGLLDDITTFRKNCSAAVLSDYIGIQRRAVEWEKW</sequence>
<keyword evidence="2" id="KW-1185">Reference proteome</keyword>
<dbReference type="Proteomes" id="UP000217790">
    <property type="component" value="Unassembled WGS sequence"/>
</dbReference>
<protein>
    <submittedName>
        <fullName evidence="1">Uncharacterized protein</fullName>
    </submittedName>
</protein>
<dbReference type="InParanoid" id="A0A2H3EA46"/>
<accession>A0A2H3EA46</accession>
<evidence type="ECO:0000313" key="2">
    <source>
        <dbReference type="Proteomes" id="UP000217790"/>
    </source>
</evidence>
<evidence type="ECO:0000313" key="1">
    <source>
        <dbReference type="EMBL" id="PBL00039.1"/>
    </source>
</evidence>
<organism evidence="1 2">
    <name type="scientific">Armillaria gallica</name>
    <name type="common">Bulbous honey fungus</name>
    <name type="synonym">Armillaria bulbosa</name>
    <dbReference type="NCBI Taxonomy" id="47427"/>
    <lineage>
        <taxon>Eukaryota</taxon>
        <taxon>Fungi</taxon>
        <taxon>Dikarya</taxon>
        <taxon>Basidiomycota</taxon>
        <taxon>Agaricomycotina</taxon>
        <taxon>Agaricomycetes</taxon>
        <taxon>Agaricomycetidae</taxon>
        <taxon>Agaricales</taxon>
        <taxon>Marasmiineae</taxon>
        <taxon>Physalacriaceae</taxon>
        <taxon>Armillaria</taxon>
    </lineage>
</organism>
<proteinExistence type="predicted"/>
<dbReference type="AlphaFoldDB" id="A0A2H3EA46"/>